<dbReference type="EC" id="2.6.1.42" evidence="7"/>
<evidence type="ECO:0000256" key="13">
    <source>
        <dbReference type="ARBA" id="ARBA00048212"/>
    </source>
</evidence>
<evidence type="ECO:0000313" key="17">
    <source>
        <dbReference type="EMBL" id="PKR79981.1"/>
    </source>
</evidence>
<dbReference type="SUPFAM" id="SSF56752">
    <property type="entry name" value="D-aminoacid aminotransferase-like PLP-dependent enzymes"/>
    <property type="match status" value="1"/>
</dbReference>
<comment type="cofactor">
    <cofactor evidence="1">
        <name>pyridoxal 5'-phosphate</name>
        <dbReference type="ChEBI" id="CHEBI:597326"/>
    </cofactor>
</comment>
<gene>
    <name evidence="17" type="ORF">CW751_12205</name>
</gene>
<comment type="caution">
    <text evidence="17">The sequence shown here is derived from an EMBL/GenBank/DDBJ whole genome shotgun (WGS) entry which is preliminary data.</text>
</comment>
<dbReference type="Pfam" id="PF01063">
    <property type="entry name" value="Aminotran_4"/>
    <property type="match status" value="1"/>
</dbReference>
<dbReference type="UniPathway" id="UPA00048">
    <property type="reaction ID" value="UER00073"/>
</dbReference>
<dbReference type="PANTHER" id="PTHR11825:SF44">
    <property type="entry name" value="BRANCHED-CHAIN-AMINO-ACID AMINOTRANSFERASE"/>
    <property type="match status" value="1"/>
</dbReference>
<dbReference type="GO" id="GO:0009099">
    <property type="term" value="P:L-valine biosynthetic process"/>
    <property type="evidence" value="ECO:0007669"/>
    <property type="project" value="UniProtKB-UniPathway"/>
</dbReference>
<dbReference type="UniPathway" id="UPA00047">
    <property type="reaction ID" value="UER00058"/>
</dbReference>
<dbReference type="Gene3D" id="3.30.470.10">
    <property type="match status" value="1"/>
</dbReference>
<comment type="catalytic activity">
    <reaction evidence="13">
        <text>L-valine + 2-oxoglutarate = 3-methyl-2-oxobutanoate + L-glutamate</text>
        <dbReference type="Rhea" id="RHEA:24813"/>
        <dbReference type="ChEBI" id="CHEBI:11851"/>
        <dbReference type="ChEBI" id="CHEBI:16810"/>
        <dbReference type="ChEBI" id="CHEBI:29985"/>
        <dbReference type="ChEBI" id="CHEBI:57762"/>
        <dbReference type="EC" id="2.6.1.42"/>
    </reaction>
</comment>
<evidence type="ECO:0000256" key="1">
    <source>
        <dbReference type="ARBA" id="ARBA00001933"/>
    </source>
</evidence>
<dbReference type="PIRSF" id="PIRSF006468">
    <property type="entry name" value="BCAT1"/>
    <property type="match status" value="1"/>
</dbReference>
<dbReference type="PANTHER" id="PTHR11825">
    <property type="entry name" value="SUBGROUP IIII AMINOTRANSFERASE"/>
    <property type="match status" value="1"/>
</dbReference>
<name>A0A2I0R062_9FLAO</name>
<sequence>METSQYTIKKTRTKNSKINEVDWDNIPFGKLFSDHMLIMDYKDGEWGEPEIVPFEDLSLHPATSAIHYGQSIFEGMKAYRTVDGDPVTFRPEKNAQRFRKSAERMCMPDIPEELFLFCLNELLSFDEQWVPKKDTNSMYIRPFMFATDGYTGIKPSDTYRFMIFTCPVGSYYTEAINLKIEEDYTRAAHGGVGFAKAAGNYAASLYPAKLAQDEGFHQLIWTDADTHEYVEEAGTMNILFVIDGKLVTPKESDTILAGITKRSVIEVAQDWGMEVEERKISVKEVVEAIEEGRMTEAFGAGTAATIAPVKMIGYKGKEYNLPGEEKRTFSKKVVEELDNMKYGKIEDRFGWIKKI</sequence>
<feature type="modified residue" description="N6-(pyridoxal phosphate)lysine" evidence="16">
    <location>
        <position position="196"/>
    </location>
</feature>
<dbReference type="RefSeq" id="WP_101335306.1">
    <property type="nucleotide sequence ID" value="NZ_PJNI01000015.1"/>
</dbReference>
<protein>
    <recommendedName>
        <fullName evidence="7">branched-chain-amino-acid transaminase</fullName>
        <ecNumber evidence="7">2.6.1.42</ecNumber>
    </recommendedName>
</protein>
<evidence type="ECO:0000256" key="5">
    <source>
        <dbReference type="ARBA" id="ARBA00005072"/>
    </source>
</evidence>
<dbReference type="GO" id="GO:0004084">
    <property type="term" value="F:branched-chain-amino-acid transaminase activity"/>
    <property type="evidence" value="ECO:0007669"/>
    <property type="project" value="UniProtKB-EC"/>
</dbReference>
<evidence type="ECO:0000256" key="2">
    <source>
        <dbReference type="ARBA" id="ARBA00003109"/>
    </source>
</evidence>
<keyword evidence="11" id="KW-0663">Pyridoxal phosphate</keyword>
<evidence type="ECO:0000256" key="10">
    <source>
        <dbReference type="ARBA" id="ARBA00022679"/>
    </source>
</evidence>
<evidence type="ECO:0000256" key="16">
    <source>
        <dbReference type="PIRSR" id="PIRSR006468-1"/>
    </source>
</evidence>
<accession>A0A2I0R062</accession>
<evidence type="ECO:0000256" key="3">
    <source>
        <dbReference type="ARBA" id="ARBA00004824"/>
    </source>
</evidence>
<dbReference type="CDD" id="cd01557">
    <property type="entry name" value="BCAT_beta_family"/>
    <property type="match status" value="1"/>
</dbReference>
<dbReference type="Gene3D" id="3.20.10.10">
    <property type="entry name" value="D-amino Acid Aminotransferase, subunit A, domain 2"/>
    <property type="match status" value="1"/>
</dbReference>
<dbReference type="GO" id="GO:0009097">
    <property type="term" value="P:isoleucine biosynthetic process"/>
    <property type="evidence" value="ECO:0007669"/>
    <property type="project" value="UniProtKB-UniPathway"/>
</dbReference>
<comment type="pathway">
    <text evidence="4">Amino-acid biosynthesis; L-valine biosynthesis; L-valine from pyruvate: step 4/4.</text>
</comment>
<dbReference type="InterPro" id="IPR001544">
    <property type="entry name" value="Aminotrans_IV"/>
</dbReference>
<evidence type="ECO:0000313" key="18">
    <source>
        <dbReference type="Proteomes" id="UP000236654"/>
    </source>
</evidence>
<dbReference type="Proteomes" id="UP000236654">
    <property type="component" value="Unassembled WGS sequence"/>
</dbReference>
<keyword evidence="10 17" id="KW-0808">Transferase</keyword>
<dbReference type="EMBL" id="PJNI01000015">
    <property type="protein sequence ID" value="PKR79981.1"/>
    <property type="molecule type" value="Genomic_DNA"/>
</dbReference>
<comment type="pathway">
    <text evidence="5">Amino-acid biosynthesis; L-leucine biosynthesis; L-leucine from 3-methyl-2-oxobutanoate: step 4/4.</text>
</comment>
<dbReference type="AlphaFoldDB" id="A0A2I0R062"/>
<keyword evidence="8 17" id="KW-0032">Aminotransferase</keyword>
<comment type="catalytic activity">
    <reaction evidence="14">
        <text>L-isoleucine + 2-oxoglutarate = (S)-3-methyl-2-oxopentanoate + L-glutamate</text>
        <dbReference type="Rhea" id="RHEA:24801"/>
        <dbReference type="ChEBI" id="CHEBI:16810"/>
        <dbReference type="ChEBI" id="CHEBI:29985"/>
        <dbReference type="ChEBI" id="CHEBI:35146"/>
        <dbReference type="ChEBI" id="CHEBI:58045"/>
        <dbReference type="EC" id="2.6.1.42"/>
    </reaction>
</comment>
<keyword evidence="9" id="KW-0028">Amino-acid biosynthesis</keyword>
<evidence type="ECO:0000256" key="15">
    <source>
        <dbReference type="ARBA" id="ARBA00049229"/>
    </source>
</evidence>
<dbReference type="UniPathway" id="UPA00049">
    <property type="reaction ID" value="UER00062"/>
</dbReference>
<dbReference type="InterPro" id="IPR033939">
    <property type="entry name" value="BCAT_family"/>
</dbReference>
<evidence type="ECO:0000256" key="6">
    <source>
        <dbReference type="ARBA" id="ARBA00009320"/>
    </source>
</evidence>
<evidence type="ECO:0000256" key="7">
    <source>
        <dbReference type="ARBA" id="ARBA00013053"/>
    </source>
</evidence>
<evidence type="ECO:0000256" key="14">
    <source>
        <dbReference type="ARBA" id="ARBA00048798"/>
    </source>
</evidence>
<dbReference type="InterPro" id="IPR005786">
    <property type="entry name" value="B_amino_transII"/>
</dbReference>
<comment type="catalytic activity">
    <reaction evidence="15">
        <text>L-leucine + 2-oxoglutarate = 4-methyl-2-oxopentanoate + L-glutamate</text>
        <dbReference type="Rhea" id="RHEA:18321"/>
        <dbReference type="ChEBI" id="CHEBI:16810"/>
        <dbReference type="ChEBI" id="CHEBI:17865"/>
        <dbReference type="ChEBI" id="CHEBI:29985"/>
        <dbReference type="ChEBI" id="CHEBI:57427"/>
        <dbReference type="EC" id="2.6.1.42"/>
    </reaction>
</comment>
<evidence type="ECO:0000256" key="9">
    <source>
        <dbReference type="ARBA" id="ARBA00022605"/>
    </source>
</evidence>
<dbReference type="NCBIfam" id="NF009897">
    <property type="entry name" value="PRK13357.1"/>
    <property type="match status" value="1"/>
</dbReference>
<dbReference type="InterPro" id="IPR043132">
    <property type="entry name" value="BCAT-like_C"/>
</dbReference>
<keyword evidence="12" id="KW-0100">Branched-chain amino acid biosynthesis</keyword>
<evidence type="ECO:0000256" key="12">
    <source>
        <dbReference type="ARBA" id="ARBA00023304"/>
    </source>
</evidence>
<dbReference type="GO" id="GO:0009098">
    <property type="term" value="P:L-leucine biosynthetic process"/>
    <property type="evidence" value="ECO:0007669"/>
    <property type="project" value="UniProtKB-UniPathway"/>
</dbReference>
<evidence type="ECO:0000256" key="8">
    <source>
        <dbReference type="ARBA" id="ARBA00022576"/>
    </source>
</evidence>
<comment type="pathway">
    <text evidence="3">Amino-acid biosynthesis; L-isoleucine biosynthesis; L-isoleucine from 2-oxobutanoate: step 4/4.</text>
</comment>
<comment type="similarity">
    <text evidence="6">Belongs to the class-IV pyridoxal-phosphate-dependent aminotransferase family.</text>
</comment>
<comment type="function">
    <text evidence="2">Acts on leucine, isoleucine and valine.</text>
</comment>
<dbReference type="OrthoDB" id="9804984at2"/>
<evidence type="ECO:0000256" key="4">
    <source>
        <dbReference type="ARBA" id="ARBA00004931"/>
    </source>
</evidence>
<reference evidence="17 18" key="1">
    <citation type="submission" date="2017-12" db="EMBL/GenBank/DDBJ databases">
        <title>The draft genome sequence of Brumimicrobium saltpan LHR20.</title>
        <authorList>
            <person name="Do Z.-J."/>
            <person name="Luo H.-R."/>
        </authorList>
    </citation>
    <scope>NUCLEOTIDE SEQUENCE [LARGE SCALE GENOMIC DNA]</scope>
    <source>
        <strain evidence="17 18">LHR20</strain>
    </source>
</reference>
<dbReference type="NCBIfam" id="TIGR01123">
    <property type="entry name" value="ilvE_II"/>
    <property type="match status" value="1"/>
</dbReference>
<dbReference type="InterPro" id="IPR036038">
    <property type="entry name" value="Aminotransferase-like"/>
</dbReference>
<evidence type="ECO:0000256" key="11">
    <source>
        <dbReference type="ARBA" id="ARBA00022898"/>
    </source>
</evidence>
<organism evidence="17 18">
    <name type="scientific">Brumimicrobium salinarum</name>
    <dbReference type="NCBI Taxonomy" id="2058658"/>
    <lineage>
        <taxon>Bacteria</taxon>
        <taxon>Pseudomonadati</taxon>
        <taxon>Bacteroidota</taxon>
        <taxon>Flavobacteriia</taxon>
        <taxon>Flavobacteriales</taxon>
        <taxon>Crocinitomicaceae</taxon>
        <taxon>Brumimicrobium</taxon>
    </lineage>
</organism>
<keyword evidence="18" id="KW-1185">Reference proteome</keyword>
<proteinExistence type="inferred from homology"/>
<dbReference type="InterPro" id="IPR043131">
    <property type="entry name" value="BCAT-like_N"/>
</dbReference>